<evidence type="ECO:0000313" key="1">
    <source>
        <dbReference type="EMBL" id="EHM54916.1"/>
    </source>
</evidence>
<evidence type="ECO:0000313" key="2">
    <source>
        <dbReference type="Proteomes" id="UP000004750"/>
    </source>
</evidence>
<dbReference type="EMBL" id="AGCM01000054">
    <property type="protein sequence ID" value="EHM54916.1"/>
    <property type="molecule type" value="Genomic_DNA"/>
</dbReference>
<comment type="caution">
    <text evidence="1">The sequence shown here is derived from an EMBL/GenBank/DDBJ whole genome shotgun (WGS) entry which is preliminary data.</text>
</comment>
<dbReference type="STRING" id="797473.HMPREF9080_01027"/>
<sequence>MHILQRCAGKDDVGRLRFTFERFQGQCRSGEVIVDINDDTVATISFRRHRVNIGLGGVAQIDNDAQGGLVAEAGADAVYRTGADSNTRPPAAAGIRNVKNDARRSGEAELLKDRWAVKIKNELDFVRQAVIAYVL</sequence>
<name>G9ZE44_9GAMM</name>
<dbReference type="Proteomes" id="UP000004750">
    <property type="component" value="Unassembled WGS sequence"/>
</dbReference>
<accession>G9ZE44</accession>
<gene>
    <name evidence="1" type="ORF">HMPREF9080_01027</name>
</gene>
<organism evidence="1 2">
    <name type="scientific">Cardiobacterium valvarum F0432</name>
    <dbReference type="NCBI Taxonomy" id="797473"/>
    <lineage>
        <taxon>Bacteria</taxon>
        <taxon>Pseudomonadati</taxon>
        <taxon>Pseudomonadota</taxon>
        <taxon>Gammaproteobacteria</taxon>
        <taxon>Cardiobacteriales</taxon>
        <taxon>Cardiobacteriaceae</taxon>
        <taxon>Cardiobacterium</taxon>
    </lineage>
</organism>
<proteinExistence type="predicted"/>
<protein>
    <submittedName>
        <fullName evidence="1">Uncharacterized protein</fullName>
    </submittedName>
</protein>
<dbReference type="AlphaFoldDB" id="G9ZE44"/>
<reference evidence="1 2" key="1">
    <citation type="submission" date="2011-08" db="EMBL/GenBank/DDBJ databases">
        <authorList>
            <person name="Weinstock G."/>
            <person name="Sodergren E."/>
            <person name="Clifton S."/>
            <person name="Fulton L."/>
            <person name="Fulton B."/>
            <person name="Courtney L."/>
            <person name="Fronick C."/>
            <person name="Harrison M."/>
            <person name="Strong C."/>
            <person name="Farmer C."/>
            <person name="Delahaunty K."/>
            <person name="Markovic C."/>
            <person name="Hall O."/>
            <person name="Minx P."/>
            <person name="Tomlinson C."/>
            <person name="Mitreva M."/>
            <person name="Hou S."/>
            <person name="Chen J."/>
            <person name="Wollam A."/>
            <person name="Pepin K.H."/>
            <person name="Johnson M."/>
            <person name="Bhonagiri V."/>
            <person name="Zhang X."/>
            <person name="Suruliraj S."/>
            <person name="Warren W."/>
            <person name="Chinwalla A."/>
            <person name="Mardis E.R."/>
            <person name="Wilson R.K."/>
        </authorList>
    </citation>
    <scope>NUCLEOTIDE SEQUENCE [LARGE SCALE GENOMIC DNA]</scope>
    <source>
        <strain evidence="1 2">F0432</strain>
    </source>
</reference>
<dbReference type="HOGENOM" id="CLU_1881984_0_0_6"/>